<feature type="transmembrane region" description="Helical" evidence="1">
    <location>
        <begin position="55"/>
        <end position="75"/>
    </location>
</feature>
<evidence type="ECO:0000256" key="1">
    <source>
        <dbReference type="SAM" id="Phobius"/>
    </source>
</evidence>
<dbReference type="Proteomes" id="UP000194265">
    <property type="component" value="Chromosome"/>
</dbReference>
<keyword evidence="1" id="KW-1133">Transmembrane helix</keyword>
<dbReference type="Pfam" id="PF19931">
    <property type="entry name" value="DUF6394"/>
    <property type="match status" value="1"/>
</dbReference>
<evidence type="ECO:0000313" key="2">
    <source>
        <dbReference type="EMBL" id="ARR01927.1"/>
    </source>
</evidence>
<keyword evidence="1" id="KW-0812">Transmembrane</keyword>
<feature type="transmembrane region" description="Helical" evidence="1">
    <location>
        <begin position="30"/>
        <end position="48"/>
    </location>
</feature>
<dbReference type="STRING" id="1660074.CVIC8964_0508"/>
<proteinExistence type="predicted"/>
<dbReference type="OrthoDB" id="5344050at2"/>
<dbReference type="AlphaFoldDB" id="A0A1X9T055"/>
<dbReference type="RefSeq" id="WP_086248534.1">
    <property type="nucleotide sequence ID" value="NZ_CP018791.1"/>
</dbReference>
<reference evidence="2 3" key="1">
    <citation type="journal article" date="2017" name="Genome Biol. Evol.">
        <title>Comparative Genomic Analysis Identifies a Campylobacter Clade Deficient in Selenium Metabolism.</title>
        <authorList>
            <person name="Miller W.G."/>
            <person name="Yee E."/>
            <person name="Lopes B.S."/>
            <person name="Chapman M.H."/>
            <person name="Huynh S."/>
            <person name="Bono J.L."/>
            <person name="Parker C.T."/>
            <person name="Strachan N.J.C."/>
            <person name="Forbes K.J."/>
        </authorList>
    </citation>
    <scope>NUCLEOTIDE SEQUENCE [LARGE SCALE GENOMIC DNA]</scope>
    <source>
        <strain evidence="2 3">RM8964</strain>
    </source>
</reference>
<feature type="transmembrane region" description="Helical" evidence="1">
    <location>
        <begin position="7"/>
        <end position="24"/>
    </location>
</feature>
<dbReference type="EMBL" id="CP018791">
    <property type="protein sequence ID" value="ARR01927.1"/>
    <property type="molecule type" value="Genomic_DNA"/>
</dbReference>
<name>A0A1X9T055_9BACT</name>
<sequence length="112" mass="12142">MDWGKVIFTFFALMSLTTTAGFLYDNNAVALFVAASINLISTLLKVGVRNLLAAELFASSLVADLHLIPAFVLLVSGFNQGIVYTLVIGAILANIFSMLLILIEANKTRDEF</sequence>
<evidence type="ECO:0000313" key="3">
    <source>
        <dbReference type="Proteomes" id="UP000194265"/>
    </source>
</evidence>
<keyword evidence="1" id="KW-0472">Membrane</keyword>
<feature type="transmembrane region" description="Helical" evidence="1">
    <location>
        <begin position="81"/>
        <end position="103"/>
    </location>
</feature>
<organism evidence="2 3">
    <name type="scientific">Campylobacter vicugnae</name>
    <dbReference type="NCBI Taxonomy" id="1660076"/>
    <lineage>
        <taxon>Bacteria</taxon>
        <taxon>Pseudomonadati</taxon>
        <taxon>Campylobacterota</taxon>
        <taxon>Epsilonproteobacteria</taxon>
        <taxon>Campylobacterales</taxon>
        <taxon>Campylobacteraceae</taxon>
        <taxon>Campylobacter</taxon>
    </lineage>
</organism>
<protein>
    <submittedName>
        <fullName evidence="2">Membrane protein</fullName>
    </submittedName>
</protein>
<accession>A0A1X9T055</accession>
<dbReference type="InterPro" id="IPR045655">
    <property type="entry name" value="DUF6394"/>
</dbReference>
<gene>
    <name evidence="2" type="ORF">CVIC8964_0508</name>
</gene>